<name>Q1A044_9CAUD</name>
<reference evidence="1 2" key="1">
    <citation type="journal article" date="2006" name="PLoS Genet.">
        <title>Exploring the mycobacteriophage metaproteome: phage genomics as an educational platform.</title>
        <authorList>
            <person name="Hatfull G.F."/>
            <person name="Pedulla M.L."/>
            <person name="Jacobs-Sera D."/>
            <person name="Cichon P.M."/>
            <person name="Foley A."/>
            <person name="Ford M.E."/>
            <person name="Gonda R.M."/>
            <person name="Houtz J.M."/>
            <person name="Hryckowian A.J."/>
            <person name="Kelchner V.A."/>
            <person name="Namburi S."/>
            <person name="Pajcini K.V."/>
            <person name="Popovich M.G."/>
            <person name="Schleicher D.T."/>
            <person name="Simanek B.Z."/>
            <person name="Smith A.L."/>
            <person name="Zdanowicz G.M."/>
            <person name="Kumar V."/>
            <person name="Peebles C.L."/>
            <person name="Jacobs W.R.Jr."/>
            <person name="Lawrence J.G."/>
            <person name="Hendrix R.W."/>
        </authorList>
    </citation>
    <scope>NUCLEOTIDE SEQUENCE [LARGE SCALE GENOMIC DNA]</scope>
</reference>
<proteinExistence type="predicted"/>
<accession>Q1A044</accession>
<keyword evidence="2" id="KW-1185">Reference proteome</keyword>
<dbReference type="OrthoDB" id="28565at10239"/>
<dbReference type="RefSeq" id="YP_654969.1">
    <property type="nucleotide sequence ID" value="NC_008195.1"/>
</dbReference>
<organism evidence="1 2">
    <name type="scientific">Mycobacterium phage Cooper</name>
    <dbReference type="NCBI Taxonomy" id="373406"/>
    <lineage>
        <taxon>Viruses</taxon>
        <taxon>Duplodnaviria</taxon>
        <taxon>Heunggongvirae</taxon>
        <taxon>Uroviricota</taxon>
        <taxon>Caudoviricetes</taxon>
        <taxon>Bclasvirinae</taxon>
        <taxon>Coopervirus</taxon>
        <taxon>Coopervirus cooper</taxon>
    </lineage>
</organism>
<sequence>MTDIHVIDKRAQRRLDQQLTDHLRTAQRAQVAANVRQLAGSLWWQAAAGGNPKAFDTRADLLAKARAEGLDV</sequence>
<gene>
    <name evidence="1" type="primary">72</name>
    <name evidence="1" type="ORF">PBI_COOPER_72</name>
</gene>
<dbReference type="EMBL" id="DQ398044">
    <property type="protein sequence ID" value="ABD58189.1"/>
    <property type="molecule type" value="Genomic_DNA"/>
</dbReference>
<dbReference type="Proteomes" id="UP000000904">
    <property type="component" value="Segment"/>
</dbReference>
<evidence type="ECO:0000313" key="2">
    <source>
        <dbReference type="Proteomes" id="UP000000904"/>
    </source>
</evidence>
<evidence type="ECO:0000313" key="1">
    <source>
        <dbReference type="EMBL" id="ABD58189.1"/>
    </source>
</evidence>
<dbReference type="KEGG" id="vg:4157001"/>
<protein>
    <submittedName>
        <fullName evidence="1">Uncharacterized protein</fullName>
    </submittedName>
</protein>